<proteinExistence type="predicted"/>
<dbReference type="AlphaFoldDB" id="A0A0P0VD97"/>
<dbReference type="PANTHER" id="PTHR34480">
    <property type="entry name" value="OS01G0967800 PROTEIN-RELATED"/>
    <property type="match status" value="1"/>
</dbReference>
<feature type="compositionally biased region" description="Low complexity" evidence="1">
    <location>
        <begin position="190"/>
        <end position="204"/>
    </location>
</feature>
<dbReference type="Proteomes" id="UP000000763">
    <property type="component" value="Chromosome 1"/>
</dbReference>
<dbReference type="Gramene" id="Os01t0967800-01">
    <property type="protein sequence ID" value="Os01t0967800-01"/>
    <property type="gene ID" value="Os01g0967800"/>
</dbReference>
<dbReference type="SMR" id="A0A0P0VD97"/>
<sequence>MASSGEKLQKHRPEEIALRTGSSGQTTQKLREKAATENHRPKEIGPSGEKPPHKLLRAKGKAGTSSIGVTLQKHRAEKADSSRGIPHKLQAPAGTSSIGVMPQKYQAKQQMGTSRLGRHPPCIQVQGGVSNREAQAATTNRQKHTKSNNSLSTRATTKLRSATNTPCQKPTTAPSSNGNTAPPKDRKEPATNAENNAVPVAENNDLQEADEAIKRLNELGLGENISSEEFLTYIDQLNEQPKIDTSIELDDAQVTTLYFQHARYRVRYYKHLSQQPNTELVEDSYHMKLVGEDELSDEFIREMEFFMRFEEDGTFDWYFYPDYCWLAALNDYQRLVPINCVGEEYAYWDDYRGYFNSYHTELQYLDFCKALSKELKWMEDYVLNKLPSSKWGRICSRGAYQAIKIATRFSKITAALAYNAYYDCLQHMRFYVAYCKDMDSLYFEIWQRVNMQKKSFRDSLEEVYNLNKFPSRQDKMKDALENNCSHMETVFHVCTASVTSEIAEDKALELIAKAVESRMNKAKFYEQYIEKKIDIAQAIGLISTDGTEAT</sequence>
<feature type="region of interest" description="Disordered" evidence="1">
    <location>
        <begin position="1"/>
        <end position="206"/>
    </location>
</feature>
<dbReference type="KEGG" id="osa:4324010"/>
<feature type="compositionally biased region" description="Polar residues" evidence="1">
    <location>
        <begin position="127"/>
        <end position="140"/>
    </location>
</feature>
<dbReference type="PANTHER" id="PTHR34480:SF14">
    <property type="entry name" value="OS01G0967800 PROTEIN"/>
    <property type="match status" value="1"/>
</dbReference>
<name>A0A0P0VD97_ORYSJ</name>
<organism evidence="2">
    <name type="scientific">Oryza sativa subsp. japonica</name>
    <name type="common">Rice</name>
    <dbReference type="NCBI Taxonomy" id="39947"/>
    <lineage>
        <taxon>Eukaryota</taxon>
        <taxon>Viridiplantae</taxon>
        <taxon>Streptophyta</taxon>
        <taxon>Embryophyta</taxon>
        <taxon>Tracheophyta</taxon>
        <taxon>Spermatophyta</taxon>
        <taxon>Magnoliopsida</taxon>
        <taxon>Liliopsida</taxon>
        <taxon>Poales</taxon>
        <taxon>Poaceae</taxon>
        <taxon>BOP clade</taxon>
        <taxon>Oryzoideae</taxon>
        <taxon>Oryzeae</taxon>
        <taxon>Oryzinae</taxon>
        <taxon>Oryza</taxon>
        <taxon>Oryza sativa</taxon>
    </lineage>
</organism>
<reference evidence="3" key="8">
    <citation type="submission" date="2012-08" db="EMBL/GenBank/DDBJ databases">
        <title>The Second Rice Annotation Project Meeting (RAP2).</title>
        <authorList>
            <consortium name="The Rice Annotation Project (RAP)"/>
        </authorList>
    </citation>
    <scope>NUCLEOTIDE SEQUENCE</scope>
</reference>
<dbReference type="GeneID" id="4324010"/>
<feature type="compositionally biased region" description="Polar residues" evidence="1">
    <location>
        <begin position="147"/>
        <end position="180"/>
    </location>
</feature>
<evidence type="ECO:0000313" key="4">
    <source>
        <dbReference type="Proteomes" id="UP000000763"/>
    </source>
</evidence>
<reference evidence="4" key="6">
    <citation type="journal article" date="2008" name="Nucleic Acids Res.">
        <title>The rice annotation project database (RAP-DB): 2008 update.</title>
        <authorList>
            <consortium name="The rice annotation project (RAP)"/>
        </authorList>
    </citation>
    <scope>GENOME REANNOTATION</scope>
    <source>
        <strain evidence="4">cv. Nipponbare</strain>
    </source>
</reference>
<reference evidence="3 4" key="2">
    <citation type="journal article" date="2005" name="Nature">
        <title>The map-based sequence of the rice genome.</title>
        <authorList>
            <consortium name="International rice genome sequencing project (IRGSP)"/>
            <person name="Matsumoto T."/>
            <person name="Wu J."/>
            <person name="Kanamori H."/>
            <person name="Katayose Y."/>
            <person name="Fujisawa M."/>
            <person name="Namiki N."/>
            <person name="Mizuno H."/>
            <person name="Yamamoto K."/>
            <person name="Antonio B.A."/>
            <person name="Baba T."/>
            <person name="Sakata K."/>
            <person name="Nagamura Y."/>
            <person name="Aoki H."/>
            <person name="Arikawa K."/>
            <person name="Arita K."/>
            <person name="Bito T."/>
            <person name="Chiden Y."/>
            <person name="Fujitsuka N."/>
            <person name="Fukunaka R."/>
            <person name="Hamada M."/>
            <person name="Harada C."/>
            <person name="Hayashi A."/>
            <person name="Hijishita S."/>
            <person name="Honda M."/>
            <person name="Hosokawa S."/>
            <person name="Ichikawa Y."/>
            <person name="Idonuma A."/>
            <person name="Iijima M."/>
            <person name="Ikeda M."/>
            <person name="Ikeno M."/>
            <person name="Ito K."/>
            <person name="Ito S."/>
            <person name="Ito T."/>
            <person name="Ito Y."/>
            <person name="Ito Y."/>
            <person name="Iwabuchi A."/>
            <person name="Kamiya K."/>
            <person name="Karasawa W."/>
            <person name="Kurita K."/>
            <person name="Katagiri S."/>
            <person name="Kikuta A."/>
            <person name="Kobayashi H."/>
            <person name="Kobayashi N."/>
            <person name="Machita K."/>
            <person name="Maehara T."/>
            <person name="Masukawa M."/>
            <person name="Mizubayashi T."/>
            <person name="Mukai Y."/>
            <person name="Nagasaki H."/>
            <person name="Nagata Y."/>
            <person name="Naito S."/>
            <person name="Nakashima M."/>
            <person name="Nakama Y."/>
            <person name="Nakamichi Y."/>
            <person name="Nakamura M."/>
            <person name="Meguro A."/>
            <person name="Negishi M."/>
            <person name="Ohta I."/>
            <person name="Ohta T."/>
            <person name="Okamoto M."/>
            <person name="Ono N."/>
            <person name="Saji S."/>
            <person name="Sakaguchi M."/>
            <person name="Sakai K."/>
            <person name="Shibata M."/>
            <person name="Shimokawa T."/>
            <person name="Song J."/>
            <person name="Takazaki Y."/>
            <person name="Terasawa K."/>
            <person name="Tsugane M."/>
            <person name="Tsuji K."/>
            <person name="Ueda S."/>
            <person name="Waki K."/>
            <person name="Yamagata H."/>
            <person name="Yamamoto M."/>
            <person name="Yamamoto S."/>
            <person name="Yamane H."/>
            <person name="Yoshiki S."/>
            <person name="Yoshihara R."/>
            <person name="Yukawa K."/>
            <person name="Zhong H."/>
            <person name="Yano M."/>
            <person name="Yuan Q."/>
            <person name="Ouyang S."/>
            <person name="Liu J."/>
            <person name="Jones K.M."/>
            <person name="Gansberger K."/>
            <person name="Moffat K."/>
            <person name="Hill J."/>
            <person name="Bera J."/>
            <person name="Fadrosh D."/>
            <person name="Jin S."/>
            <person name="Johri S."/>
            <person name="Kim M."/>
            <person name="Overton L."/>
            <person name="Reardon M."/>
            <person name="Tsitrin T."/>
            <person name="Vuong H."/>
            <person name="Weaver B."/>
            <person name="Ciecko A."/>
            <person name="Tallon L."/>
            <person name="Jackson J."/>
            <person name="Pai G."/>
            <person name="Aken S.V."/>
            <person name="Utterback T."/>
            <person name="Reidmuller S."/>
            <person name="Feldblyum T."/>
            <person name="Hsiao J."/>
            <person name="Zismann V."/>
            <person name="Iobst S."/>
            <person name="de Vazeille A.R."/>
            <person name="Buell C.R."/>
            <person name="Ying K."/>
            <person name="Li Y."/>
            <person name="Lu T."/>
            <person name="Huang Y."/>
            <person name="Zhao Q."/>
            <person name="Feng Q."/>
            <person name="Zhang L."/>
            <person name="Zhu J."/>
            <person name="Weng Q."/>
            <person name="Mu J."/>
            <person name="Lu Y."/>
            <person name="Fan D."/>
            <person name="Liu Y."/>
            <person name="Guan J."/>
            <person name="Zhang Y."/>
            <person name="Yu S."/>
            <person name="Liu X."/>
            <person name="Zhang Y."/>
            <person name="Hong G."/>
            <person name="Han B."/>
            <person name="Choisne N."/>
            <person name="Demange N."/>
            <person name="Orjeda G."/>
            <person name="Samain S."/>
            <person name="Cattolico L."/>
            <person name="Pelletier E."/>
            <person name="Couloux A."/>
            <person name="Segurens B."/>
            <person name="Wincker P."/>
            <person name="D'Hont A."/>
            <person name="Scarpelli C."/>
            <person name="Weissenbach J."/>
            <person name="Salanoubat M."/>
            <person name="Quetier F."/>
            <person name="Yu Y."/>
            <person name="Kim H.R."/>
            <person name="Rambo T."/>
            <person name="Currie J."/>
            <person name="Collura K."/>
            <person name="Luo M."/>
            <person name="Yang T."/>
            <person name="Ammiraju J.S.S."/>
            <person name="Engler F."/>
            <person name="Soderlund C."/>
            <person name="Wing R.A."/>
            <person name="Palmer L.E."/>
            <person name="de la Bastide M."/>
            <person name="Spiegel L."/>
            <person name="Nascimento L."/>
            <person name="Zutavern T."/>
            <person name="O'Shaughnessy A."/>
            <person name="Dike S."/>
            <person name="Dedhia N."/>
            <person name="Preston R."/>
            <person name="Balija V."/>
            <person name="McCombie W.R."/>
            <person name="Chow T."/>
            <person name="Chen H."/>
            <person name="Chung M."/>
            <person name="Chen C."/>
            <person name="Shaw J."/>
            <person name="Wu H."/>
            <person name="Hsiao K."/>
            <person name="Chao Y."/>
            <person name="Chu M."/>
            <person name="Cheng C."/>
            <person name="Hour A."/>
            <person name="Lee P."/>
            <person name="Lin S."/>
            <person name="Lin Y."/>
            <person name="Liou J."/>
            <person name="Liu S."/>
            <person name="Hsing Y."/>
            <person name="Raghuvanshi S."/>
            <person name="Mohanty A."/>
            <person name="Bharti A.K."/>
            <person name="Gaur A."/>
            <person name="Gupta V."/>
            <person name="Kumar D."/>
            <person name="Ravi V."/>
            <person name="Vij S."/>
            <person name="Kapur A."/>
            <person name="Khurana P."/>
            <person name="Khurana P."/>
            <person name="Khurana J.P."/>
            <person name="Tyagi A.K."/>
            <person name="Gaikwad K."/>
            <person name="Singh A."/>
            <person name="Dalal V."/>
            <person name="Srivastava S."/>
            <person name="Dixit A."/>
            <person name="Pal A.K."/>
            <person name="Ghazi I.A."/>
            <person name="Yadav M."/>
            <person name="Pandit A."/>
            <person name="Bhargava A."/>
            <person name="Sureshbabu K."/>
            <person name="Batra K."/>
            <person name="Sharma T.R."/>
            <person name="Mohapatra T."/>
            <person name="Singh N.K."/>
            <person name="Messing J."/>
            <person name="Nelson A.B."/>
            <person name="Fuks G."/>
            <person name="Kavchok S."/>
            <person name="Keizer G."/>
            <person name="Linton E."/>
            <person name="Llaca V."/>
            <person name="Song R."/>
            <person name="Tanyolac B."/>
            <person name="Young S."/>
            <person name="Ho-Il K."/>
            <person name="Hahn J.H."/>
            <person name="Sangsakoo G."/>
            <person name="Vanavichit A."/>
            <person name="de Mattos Luiz.A.T."/>
            <person name="Zimmer P.D."/>
            <person name="Malone G."/>
            <person name="Dellagostin O."/>
            <person name="de Oliveira A.C."/>
            <person name="Bevan M."/>
            <person name="Bancroft I."/>
            <person name="Minx P."/>
            <person name="Cordum H."/>
            <person name="Wilson R."/>
            <person name="Cheng Z."/>
            <person name="Jin W."/>
            <person name="Jiang J."/>
            <person name="Leong S.A."/>
            <person name="Iwama H."/>
            <person name="Gojobori T."/>
            <person name="Itoh T."/>
            <person name="Niimura Y."/>
            <person name="Fujii Y."/>
            <person name="Habara T."/>
            <person name="Sakai H."/>
            <person name="Sato Y."/>
            <person name="Wilson G."/>
            <person name="Kumar K."/>
            <person name="McCouch S."/>
            <person name="Juretic N."/>
            <person name="Hoen D."/>
            <person name="Wright S."/>
            <person name="Bruskiewich R."/>
            <person name="Bureau T."/>
            <person name="Miyao A."/>
            <person name="Hirochika H."/>
            <person name="Nishikawa T."/>
            <person name="Kadowaki K."/>
            <person name="Sugiura M."/>
            <person name="Burr B."/>
            <person name="Sasaki T."/>
        </authorList>
    </citation>
    <scope>NUCLEOTIDE SEQUENCE [LARGE SCALE GENOMIC DNA]</scope>
    <source>
        <strain evidence="4">cv. Nipponbare</strain>
    </source>
</reference>
<reference evidence="3" key="3">
    <citation type="journal article" date="2006" name="Nucleic Acids Res.">
        <title>The Rice Annotation Project Database (RAP-DB): hub for Oryza sativa ssp. japonica genome information.</title>
        <authorList>
            <person name="Ohyanagi H."/>
            <person name="Tanaka T."/>
            <person name="Sakai H."/>
            <person name="Shigemoto Y."/>
            <person name="Yamaguchi K."/>
            <person name="Habara T."/>
            <person name="Fujii Y."/>
            <person name="Antonio B.A."/>
            <person name="Nagamura Y."/>
            <person name="Imanishi T."/>
            <person name="Ikeo K."/>
            <person name="Itoh T."/>
            <person name="Gojobori T."/>
            <person name="Sasaki T."/>
        </authorList>
    </citation>
    <scope>NUCLEOTIDE SEQUENCE</scope>
</reference>
<dbReference type="Proteomes" id="UP000817658">
    <property type="component" value="Chromosome 1"/>
</dbReference>
<evidence type="ECO:0000256" key="1">
    <source>
        <dbReference type="SAM" id="MobiDB-lite"/>
    </source>
</evidence>
<reference evidence="3" key="7">
    <citation type="submission" date="2012-08" db="EMBL/GenBank/DDBJ databases">
        <title>Oryza sativa nipponbare(GA3) genomic DNA, chromosome 1.</title>
        <authorList>
            <consortium name="IRGSP(International Rice Genome Sequencing Project)"/>
        </authorList>
    </citation>
    <scope>NUCLEOTIDE SEQUENCE</scope>
</reference>
<reference evidence="3" key="4">
    <citation type="journal article" date="2007" name="Genome Res.">
        <title>Curated Genome Annotation of Oryza sativa ssp. japonica and Comparative Genome Analysis with Arabidopsis thaliana.</title>
        <authorList>
            <consortium name="The Rice Annotation Project (RAP)"/>
            <person name="Itoh T."/>
            <person name="Tanaka T."/>
            <person name="Barrero R.A."/>
            <person name="Yamasaki C."/>
            <person name="Fujii Y."/>
            <person name="Hilton P.B."/>
            <person name="Antonio B.A."/>
            <person name="Aono H."/>
            <person name="Apweiler R."/>
            <person name="Bruskiewich R."/>
            <person name="Bureau T."/>
            <person name="Burr F."/>
            <person name="Costa de Oliveira A."/>
            <person name="Fuks G."/>
            <person name="Habara T."/>
            <person name="Haberer G."/>
            <person name="Han B."/>
            <person name="Harada E."/>
            <person name="Hiraki A.T."/>
            <person name="Hirochika H."/>
            <person name="Hoen D."/>
            <person name="Hokari H."/>
            <person name="Hosokawa S."/>
            <person name="Hsing Y."/>
            <person name="Ikawa H."/>
            <person name="Ikeo K."/>
            <person name="Imanishi T."/>
            <person name="Ito Y."/>
            <person name="Jaiswal P."/>
            <person name="Kanno M."/>
            <person name="Kawahara Y."/>
            <person name="Kawamura T."/>
            <person name="Kawashima H."/>
            <person name="Khurana J.P."/>
            <person name="Kikuchi S."/>
            <person name="Komatsu S."/>
            <person name="Koyanagi K.O."/>
            <person name="Kubooka H."/>
            <person name="Lieberherr D."/>
            <person name="Lin Y.C."/>
            <person name="Lonsdale D."/>
            <person name="Matsumoto T."/>
            <person name="Matsuya A."/>
            <person name="McCombie W.R."/>
            <person name="Messing J."/>
            <person name="Miyao A."/>
            <person name="Mulder N."/>
            <person name="Nagamura Y."/>
            <person name="Nam J."/>
            <person name="Namiki N."/>
            <person name="Numa H."/>
            <person name="Nurimoto S."/>
            <person name="O'donovan C."/>
            <person name="Ohyanagi H."/>
            <person name="Okido T."/>
            <person name="Oota S."/>
            <person name="Osato N."/>
            <person name="Palmer L.E."/>
            <person name="Quetier F."/>
            <person name="Raghuvanshi S."/>
            <person name="Saichi N."/>
            <person name="Sakai H."/>
            <person name="Sakai Y."/>
            <person name="Sakata K."/>
            <person name="Sakurai T."/>
            <person name="Sato F."/>
            <person name="Sato Y."/>
            <person name="Schoof H."/>
            <person name="Seki M."/>
            <person name="Shibata M."/>
            <person name="Shimizu Y."/>
            <person name="Shinozaki K."/>
            <person name="Shinso Y."/>
            <person name="Singh N.K."/>
            <person name="Smith-White B."/>
            <person name="Takeda J."/>
            <person name="Tanino M."/>
            <person name="Tatusova T."/>
            <person name="Thongjuea S."/>
            <person name="Todokoro F."/>
            <person name="Tsugane M."/>
            <person name="Tyagi A.K."/>
            <person name="Vanavichit A."/>
            <person name="Wang A."/>
            <person name="Wing R.A."/>
            <person name="Yamaguchi K."/>
            <person name="Yamamoto M."/>
            <person name="Yamamoto N."/>
            <person name="Yu Y."/>
            <person name="Zhang H."/>
            <person name="Zhao Q."/>
            <person name="Higo K."/>
            <person name="Burr B."/>
            <person name="Gojobori T."/>
            <person name="Sasaki T."/>
        </authorList>
    </citation>
    <scope>NUCLEOTIDE SEQUENCE</scope>
</reference>
<evidence type="ECO:0000313" key="2">
    <source>
        <dbReference type="EMBL" id="BAD87694.1"/>
    </source>
</evidence>
<dbReference type="KEGG" id="dosa:Os01g0967800"/>
<dbReference type="OrthoDB" id="587492at2759"/>
<accession>A0A0P0VD97</accession>
<dbReference type="EMBL" id="AP008207">
    <property type="protein sequence ID" value="BAF07426.2"/>
    <property type="molecule type" value="Genomic_DNA"/>
</dbReference>
<evidence type="ECO:0000313" key="3">
    <source>
        <dbReference type="EMBL" id="BAF07426.2"/>
    </source>
</evidence>
<dbReference type="OMA" id="CKEPATN"/>
<feature type="compositionally biased region" description="Basic and acidic residues" evidence="1">
    <location>
        <begin position="7"/>
        <end position="17"/>
    </location>
</feature>
<reference evidence="3" key="5">
    <citation type="journal article" date="2008" name="Nucleic Acids Res.">
        <title>The Rice Annotation Project Database (RAP-DB): 2008 update.</title>
        <authorList>
            <consortium name="The Rice Annotation Project (RAP)"/>
            <person name="Tanaka T."/>
            <person name="Antonio B.A."/>
            <person name="Kikuchi S."/>
            <person name="Matsumoto T."/>
            <person name="Nagamura Y."/>
            <person name="Numa H."/>
            <person name="Sakai H."/>
            <person name="Wu J."/>
            <person name="Itoh T."/>
            <person name="Sasaki T."/>
            <person name="Aono R."/>
            <person name="Fujii Y."/>
            <person name="Habara T."/>
            <person name="Harada E."/>
            <person name="Kanno M."/>
            <person name="Kawahara Y."/>
            <person name="Kawashima H."/>
            <person name="Kubooka H."/>
            <person name="Matsuya A."/>
            <person name="Nakaoka H."/>
            <person name="Saichi N."/>
            <person name="Sanbonmatsu R."/>
            <person name="Sato Y."/>
            <person name="Shinso Y."/>
            <person name="Suzuki M."/>
            <person name="Takeda J."/>
            <person name="Tanino M."/>
            <person name="Todokoro F."/>
            <person name="Yamaguchi K."/>
            <person name="Yamamoto N."/>
            <person name="Yamasaki C."/>
            <person name="Imanishi T."/>
            <person name="Okido T."/>
            <person name="Tada M."/>
            <person name="Ikeo K."/>
            <person name="Tateno Y."/>
            <person name="Gojobori T."/>
            <person name="Lin Y.C."/>
            <person name="Wei F.J."/>
            <person name="Hsing Y.I."/>
            <person name="Zhao Q."/>
            <person name="Han B."/>
            <person name="Kramer M.R."/>
            <person name="McCombie R.W."/>
            <person name="Lonsdale D."/>
            <person name="O'Donovan C.C."/>
            <person name="Whitfield E.J."/>
            <person name="Apweiler R."/>
            <person name="Koyanagi K.O."/>
            <person name="Khurana J.P."/>
            <person name="Raghuvanshi S."/>
            <person name="Singh N.K."/>
            <person name="Tyagi A.K."/>
            <person name="Haberer G."/>
            <person name="Fujisawa M."/>
            <person name="Hosokawa S."/>
            <person name="Ito Y."/>
            <person name="Ikawa H."/>
            <person name="Shibata M."/>
            <person name="Yamamoto M."/>
            <person name="Bruskiewich R.M."/>
            <person name="Hoen D.R."/>
            <person name="Bureau TE."/>
            <person name="Namiki N."/>
            <person name="Ohyanagi H."/>
            <person name="Sakai Y."/>
            <person name="Nobushima S."/>
            <person name="Sakata K."/>
            <person name="Barrero R.A."/>
            <person name="Sato Y."/>
            <person name="Souvorov A."/>
            <person name="Smith-White B."/>
            <person name="Tatusova T."/>
            <person name="An S."/>
            <person name="An G."/>
            <person name="OOta S."/>
            <person name="Fuks G."/>
            <person name="Messing J."/>
            <person name="Christie K.R."/>
            <person name="Lieberherr D."/>
            <person name="Kim H."/>
            <person name="Zuccolo A."/>
            <person name="Wing R.A."/>
            <person name="Nobuta K."/>
            <person name="Green P.J."/>
            <person name="Lu C."/>
            <person name="Meyers BC."/>
            <person name="Chaparro C."/>
            <person name="Piegu B."/>
            <person name="Panaud O."/>
            <person name="Echeverria M."/>
        </authorList>
    </citation>
    <scope>NUCLEOTIDE SEQUENCE</scope>
</reference>
<protein>
    <submittedName>
        <fullName evidence="3">Os01g0967800 protein</fullName>
    </submittedName>
</protein>
<dbReference type="EMBL" id="AP003448">
    <property type="protein sequence ID" value="BAD87694.1"/>
    <property type="molecule type" value="Genomic_DNA"/>
</dbReference>
<gene>
    <name evidence="3" type="ordered locus">Os01g0967800</name>
    <name evidence="2" type="ORF">OJ1656_A11.3-1</name>
</gene>
<feature type="compositionally biased region" description="Basic and acidic residues" evidence="1">
    <location>
        <begin position="29"/>
        <end position="43"/>
    </location>
</feature>
<reference evidence="2" key="1">
    <citation type="journal article" date="2002" name="Nature">
        <title>The genome sequence and structure of rice chromosome 1.</title>
        <authorList>
            <person name="Sasaki T."/>
            <person name="Matsumoto T."/>
            <person name="Yamamoto K."/>
            <person name="Sakata K."/>
            <person name="Baba T."/>
            <person name="Katayose Y."/>
            <person name="Wu J."/>
            <person name="Niimura Y."/>
            <person name="Cheng Z."/>
            <person name="Nagamura Y."/>
            <person name="Antonio B.A."/>
            <person name="Kanamori H."/>
            <person name="Hosokawa S."/>
            <person name="Masukawa M."/>
            <person name="Arikawa K."/>
            <person name="Chiden Y."/>
            <person name="Hayashi M."/>
            <person name="Okamoto M."/>
            <person name="Ando T."/>
            <person name="Aoki H."/>
            <person name="Arita K."/>
            <person name="Hamada M."/>
            <person name="Harada C."/>
            <person name="Hijishita S."/>
            <person name="Honda M."/>
            <person name="Ichikawa Y."/>
            <person name="Idonuma A."/>
            <person name="Iijima M."/>
            <person name="Ikeda M."/>
            <person name="Ikeno M."/>
            <person name="Itoh S."/>
            <person name="Itoh T."/>
            <person name="Itoh Y."/>
            <person name="Itoh Y."/>
            <person name="Iwabuchi A."/>
            <person name="Kamiya K."/>
            <person name="Karasawa W."/>
            <person name="Katagiri S."/>
            <person name="Kikuta A."/>
            <person name="Kobayashi N."/>
            <person name="Kono I."/>
            <person name="Machita K."/>
            <person name="Maehara T."/>
            <person name="Mizuno H."/>
            <person name="Mizubayashi T."/>
            <person name="Mukai Y."/>
            <person name="Nagasaki H."/>
            <person name="Nakashima M."/>
            <person name="Nakama Y."/>
            <person name="Nakamichi Y."/>
            <person name="Nakamura M."/>
            <person name="Namiki N."/>
            <person name="Negishi M."/>
            <person name="Ohta I."/>
            <person name="Ono N."/>
            <person name="Saji S."/>
            <person name="Sakai K."/>
            <person name="Shibata M."/>
            <person name="Shimokawa T."/>
            <person name="Shomura A."/>
            <person name="Song J."/>
            <person name="Takazaki Y."/>
            <person name="Terasawa K."/>
            <person name="Tsuji K."/>
            <person name="Waki K."/>
            <person name="Yamagata H."/>
            <person name="Yamane H."/>
            <person name="Yoshiki S."/>
            <person name="Yoshihara R."/>
            <person name="Yukawa K."/>
            <person name="Zhong H."/>
            <person name="Iwama H."/>
            <person name="Endo T."/>
            <person name="Ito H."/>
            <person name="Hahn J.H."/>
            <person name="Kim H.I."/>
            <person name="Eun M.Y."/>
            <person name="Yano M."/>
            <person name="Jiang J."/>
            <person name="Gojobori T."/>
        </authorList>
    </citation>
    <scope>NUCLEOTIDE SEQUENCE</scope>
</reference>